<protein>
    <recommendedName>
        <fullName evidence="13 20">Inosine-5'-monophosphate dehydrogenase</fullName>
        <shortName evidence="13">IMP dehydrogenase</shortName>
        <shortName evidence="13">IMPD</shortName>
        <shortName evidence="13">IMPDH</shortName>
        <ecNumber evidence="13 20">1.1.1.205</ecNumber>
    </recommendedName>
</protein>
<evidence type="ECO:0000259" key="21">
    <source>
        <dbReference type="PROSITE" id="PS51371"/>
    </source>
</evidence>
<dbReference type="InterPro" id="IPR001093">
    <property type="entry name" value="IMP_DH_GMPRt"/>
</dbReference>
<comment type="caution">
    <text evidence="22">The sequence shown here is derived from an EMBL/GenBank/DDBJ whole genome shotgun (WGS) entry which is preliminary data.</text>
</comment>
<dbReference type="GO" id="GO:0006183">
    <property type="term" value="P:GTP biosynthetic process"/>
    <property type="evidence" value="ECO:0007669"/>
    <property type="project" value="TreeGrafter"/>
</dbReference>
<keyword evidence="5" id="KW-0677">Repeat</keyword>
<keyword evidence="9 13" id="KW-0560">Oxidoreductase</keyword>
<evidence type="ECO:0000256" key="20">
    <source>
        <dbReference type="RuleBase" id="RU003928"/>
    </source>
</evidence>
<dbReference type="SUPFAM" id="SSF51412">
    <property type="entry name" value="Inosine monophosphate dehydrogenase (IMPDH)"/>
    <property type="match status" value="1"/>
</dbReference>
<feature type="binding site" evidence="13 15">
    <location>
        <begin position="385"/>
        <end position="389"/>
    </location>
    <ligand>
        <name>IMP</name>
        <dbReference type="ChEBI" id="CHEBI:58053"/>
    </ligand>
</feature>
<dbReference type="Proteomes" id="UP000244948">
    <property type="component" value="Unassembled WGS sequence"/>
</dbReference>
<feature type="binding site" evidence="16">
    <location>
        <begin position="248"/>
        <end position="250"/>
    </location>
    <ligand>
        <name>NAD(+)</name>
        <dbReference type="ChEBI" id="CHEBI:57540"/>
    </ligand>
</feature>
<dbReference type="GO" id="GO:0000166">
    <property type="term" value="F:nucleotide binding"/>
    <property type="evidence" value="ECO:0007669"/>
    <property type="project" value="UniProtKB-UniRule"/>
</dbReference>
<feature type="domain" description="CBS" evidence="21">
    <location>
        <begin position="153"/>
        <end position="211"/>
    </location>
</feature>
<dbReference type="InterPro" id="IPR013785">
    <property type="entry name" value="Aldolase_TIM"/>
</dbReference>
<accession>A0A2U2ALX0</accession>
<evidence type="ECO:0000313" key="22">
    <source>
        <dbReference type="EMBL" id="PWD84136.1"/>
    </source>
</evidence>
<keyword evidence="11 18" id="KW-0129">CBS domain</keyword>
<keyword evidence="6 13" id="KW-0332">GMP biosynthesis</keyword>
<dbReference type="CDD" id="cd00381">
    <property type="entry name" value="IMPDH"/>
    <property type="match status" value="1"/>
</dbReference>
<dbReference type="NCBIfam" id="TIGR01302">
    <property type="entry name" value="IMP_dehydrog"/>
    <property type="match status" value="1"/>
</dbReference>
<dbReference type="Pfam" id="PF00478">
    <property type="entry name" value="IMPDH"/>
    <property type="match status" value="1"/>
</dbReference>
<feature type="binding site" evidence="13 15">
    <location>
        <begin position="361"/>
        <end position="362"/>
    </location>
    <ligand>
        <name>IMP</name>
        <dbReference type="ChEBI" id="CHEBI:58053"/>
    </ligand>
</feature>
<dbReference type="GO" id="GO:0046872">
    <property type="term" value="F:metal ion binding"/>
    <property type="evidence" value="ECO:0007669"/>
    <property type="project" value="UniProtKB-UniRule"/>
</dbReference>
<feature type="domain" description="CBS" evidence="21">
    <location>
        <begin position="93"/>
        <end position="151"/>
    </location>
</feature>
<comment type="caution">
    <text evidence="13">Lacks conserved residue(s) required for the propagation of feature annotation.</text>
</comment>
<evidence type="ECO:0000256" key="2">
    <source>
        <dbReference type="ARBA" id="ARBA00005502"/>
    </source>
</evidence>
<name>A0A2U2ALX0_9GAMM</name>
<feature type="binding site" evidence="13 15">
    <location>
        <position position="415"/>
    </location>
    <ligand>
        <name>IMP</name>
        <dbReference type="ChEBI" id="CHEBI:58053"/>
    </ligand>
</feature>
<dbReference type="RefSeq" id="WP_109235342.1">
    <property type="nucleotide sequence ID" value="NZ_BMXZ01000001.1"/>
</dbReference>
<evidence type="ECO:0000256" key="13">
    <source>
        <dbReference type="HAMAP-Rule" id="MF_01964"/>
    </source>
</evidence>
<dbReference type="PANTHER" id="PTHR11911:SF111">
    <property type="entry name" value="INOSINE-5'-MONOPHOSPHATE DEHYDROGENASE"/>
    <property type="match status" value="1"/>
</dbReference>
<dbReference type="EMBL" id="QEWR01000002">
    <property type="protein sequence ID" value="PWD84136.1"/>
    <property type="molecule type" value="Genomic_DNA"/>
</dbReference>
<feature type="active site" description="Thioimidate intermediate" evidence="13 14">
    <location>
        <position position="305"/>
    </location>
</feature>
<dbReference type="SMART" id="SM01240">
    <property type="entry name" value="IMPDH"/>
    <property type="match status" value="1"/>
</dbReference>
<evidence type="ECO:0000256" key="1">
    <source>
        <dbReference type="ARBA" id="ARBA00001958"/>
    </source>
</evidence>
<evidence type="ECO:0000256" key="6">
    <source>
        <dbReference type="ARBA" id="ARBA00022749"/>
    </source>
</evidence>
<feature type="binding site" evidence="13">
    <location>
        <position position="469"/>
    </location>
    <ligand>
        <name>K(+)</name>
        <dbReference type="ChEBI" id="CHEBI:29103"/>
        <note>ligand shared between two tetrameric partners</note>
    </ligand>
</feature>
<dbReference type="PIRSF" id="PIRSF000130">
    <property type="entry name" value="IMPDH"/>
    <property type="match status" value="1"/>
</dbReference>
<feature type="binding site" evidence="13">
    <location>
        <position position="471"/>
    </location>
    <ligand>
        <name>K(+)</name>
        <dbReference type="ChEBI" id="CHEBI:29103"/>
        <note>ligand shared between two tetrameric partners</note>
    </ligand>
</feature>
<comment type="similarity">
    <text evidence="2 13 19">Belongs to the IMPDH/GMPR family.</text>
</comment>
<sequence>MLRIMEKGLTFDDVLLVPDYSEVLPRDVSLRTQLTQKIALNIPLLSAAMDTVTESKMAIALAQQGGIGIIHKNLTPAEQARQVRKVKNFESGVLTDPITVTTECTLEEVRNIMRNRNISSVPVLSTDGKVAGIITTRDLRFQTDLNKNITEAMTNRDRLITIHEGATREEIIERLRSHRLERLVVVNDNNELRGLITVKDLSHTDTHPNAVMDDEERLLCGAAVGAGDGTEERIEQLVDVGVDVIIVDTAHGHSKGVIDRVRWVKQHYPDLQIISGNIATAEAAKALMQAGTDGVKVGIGPGSICTTRIVAGIGFPQVSAIANVAAALRGSGIPVIADGGVRYSGDMAKALAAGANSIMVGSILAGTDESPGEIEFYQGRAYKSYRGMGSLGAMSAGSSDRYFQEGSSADKLVPEGIEGRVAYKGSAAPIIHQLMGGIRAGMGYVGCATIEEMNTKPRFVEITSAGMNESHVHDVTITKEAPNYSR</sequence>
<dbReference type="SMART" id="SM00116">
    <property type="entry name" value="CBS"/>
    <property type="match status" value="2"/>
</dbReference>
<keyword evidence="7 13" id="KW-0658">Purine biosynthesis</keyword>
<feature type="binding site" evidence="13 16">
    <location>
        <begin position="298"/>
        <end position="300"/>
    </location>
    <ligand>
        <name>NAD(+)</name>
        <dbReference type="ChEBI" id="CHEBI:57540"/>
    </ligand>
</feature>
<evidence type="ECO:0000256" key="9">
    <source>
        <dbReference type="ARBA" id="ARBA00023002"/>
    </source>
</evidence>
<keyword evidence="4 13" id="KW-0479">Metal-binding</keyword>
<comment type="function">
    <text evidence="13">Catalyzes the conversion of inosine 5'-phosphate (IMP) to xanthosine 5'-phosphate (XMP), the first committed and rate-limiting step in the de novo synthesis of guanine nucleotides, and therefore plays an important role in the regulation of cell growth.</text>
</comment>
<feature type="binding site" evidence="13 15">
    <location>
        <begin position="338"/>
        <end position="340"/>
    </location>
    <ligand>
        <name>IMP</name>
        <dbReference type="ChEBI" id="CHEBI:58053"/>
    </ligand>
</feature>
<evidence type="ECO:0000256" key="19">
    <source>
        <dbReference type="RuleBase" id="RU003927"/>
    </source>
</evidence>
<feature type="binding site" description="in other chain" evidence="13 17">
    <location>
        <position position="300"/>
    </location>
    <ligand>
        <name>K(+)</name>
        <dbReference type="ChEBI" id="CHEBI:29103"/>
        <note>ligand shared between two tetrameric partners</note>
    </ligand>
</feature>
<dbReference type="PROSITE" id="PS51371">
    <property type="entry name" value="CBS"/>
    <property type="match status" value="2"/>
</dbReference>
<comment type="cofactor">
    <cofactor evidence="1 13">
        <name>K(+)</name>
        <dbReference type="ChEBI" id="CHEBI:29103"/>
    </cofactor>
</comment>
<evidence type="ECO:0000256" key="12">
    <source>
        <dbReference type="ARBA" id="ARBA00048028"/>
    </source>
</evidence>
<comment type="pathway">
    <text evidence="13 20">Purine metabolism; XMP biosynthesis via de novo pathway; XMP from IMP: step 1/1.</text>
</comment>
<comment type="subunit">
    <text evidence="3 13">Homotetramer.</text>
</comment>
<dbReference type="PROSITE" id="PS00487">
    <property type="entry name" value="IMP_DH_GMP_RED"/>
    <property type="match status" value="1"/>
</dbReference>
<evidence type="ECO:0000256" key="5">
    <source>
        <dbReference type="ARBA" id="ARBA00022737"/>
    </source>
</evidence>
<feature type="active site" description="Proton acceptor" evidence="13 14">
    <location>
        <position position="401"/>
    </location>
</feature>
<evidence type="ECO:0000256" key="10">
    <source>
        <dbReference type="ARBA" id="ARBA00023027"/>
    </source>
</evidence>
<feature type="binding site" evidence="13 15">
    <location>
        <position position="303"/>
    </location>
    <ligand>
        <name>IMP</name>
        <dbReference type="ChEBI" id="CHEBI:58053"/>
    </ligand>
</feature>
<evidence type="ECO:0000256" key="14">
    <source>
        <dbReference type="PIRSR" id="PIRSR000130-1"/>
    </source>
</evidence>
<evidence type="ECO:0000256" key="4">
    <source>
        <dbReference type="ARBA" id="ARBA00022723"/>
    </source>
</evidence>
<evidence type="ECO:0000256" key="7">
    <source>
        <dbReference type="ARBA" id="ARBA00022755"/>
    </source>
</evidence>
<dbReference type="InterPro" id="IPR046342">
    <property type="entry name" value="CBS_dom_sf"/>
</dbReference>
<reference evidence="22 23" key="1">
    <citation type="journal article" date="2018" name="Genome Announc.">
        <title>Ignatzschineria cameli sp. nov., isolated from necrotic foot tissue of dromedaries (Camelus dromedarius) and associated maggots (Wohlfahrtia species) in Dubai.</title>
        <authorList>
            <person name="Tsang C.C."/>
            <person name="Tang J.Y."/>
            <person name="Fong J.Y."/>
            <person name="Kinne J."/>
            <person name="Lee H.H."/>
            <person name="Joseph M."/>
            <person name="Jose S."/>
            <person name="Schuster R.K."/>
            <person name="Tang Y."/>
            <person name="Sivakumar S."/>
            <person name="Chen J.H."/>
            <person name="Teng J.L."/>
            <person name="Lau S.K."/>
            <person name="Wernery U."/>
            <person name="Woo P.C."/>
        </authorList>
    </citation>
    <scope>NUCLEOTIDE SEQUENCE [LARGE SCALE GENOMIC DNA]</scope>
    <source>
        <strain evidence="22 23">KCTC 22643</strain>
    </source>
</reference>
<gene>
    <name evidence="13" type="primary">guaB</name>
    <name evidence="22" type="ORF">DC082_00890</name>
</gene>
<keyword evidence="23" id="KW-1185">Reference proteome</keyword>
<evidence type="ECO:0000256" key="11">
    <source>
        <dbReference type="ARBA" id="ARBA00023122"/>
    </source>
</evidence>
<dbReference type="Pfam" id="PF00571">
    <property type="entry name" value="CBS"/>
    <property type="match status" value="2"/>
</dbReference>
<dbReference type="Gene3D" id="3.20.20.70">
    <property type="entry name" value="Aldolase class I"/>
    <property type="match status" value="1"/>
</dbReference>
<organism evidence="22 23">
    <name type="scientific">Ignatzschineria indica</name>
    <dbReference type="NCBI Taxonomy" id="472583"/>
    <lineage>
        <taxon>Bacteria</taxon>
        <taxon>Pseudomonadati</taxon>
        <taxon>Pseudomonadota</taxon>
        <taxon>Gammaproteobacteria</taxon>
        <taxon>Cardiobacteriales</taxon>
        <taxon>Ignatzschineriaceae</taxon>
        <taxon>Ignatzschineria</taxon>
    </lineage>
</organism>
<feature type="binding site" evidence="13">
    <location>
        <position position="470"/>
    </location>
    <ligand>
        <name>K(+)</name>
        <dbReference type="ChEBI" id="CHEBI:29103"/>
        <note>ligand shared between two tetrameric partners</note>
    </ligand>
</feature>
<dbReference type="InterPro" id="IPR005990">
    <property type="entry name" value="IMP_DH"/>
</dbReference>
<dbReference type="EC" id="1.1.1.205" evidence="13 20"/>
<dbReference type="GO" id="GO:0006177">
    <property type="term" value="P:GMP biosynthetic process"/>
    <property type="evidence" value="ECO:0007669"/>
    <property type="project" value="UniProtKB-UniRule"/>
</dbReference>
<evidence type="ECO:0000256" key="18">
    <source>
        <dbReference type="PROSITE-ProRule" id="PRU00703"/>
    </source>
</evidence>
<evidence type="ECO:0000256" key="16">
    <source>
        <dbReference type="PIRSR" id="PIRSR000130-3"/>
    </source>
</evidence>
<dbReference type="SUPFAM" id="SSF54631">
    <property type="entry name" value="CBS-domain pair"/>
    <property type="match status" value="1"/>
</dbReference>
<proteinExistence type="inferred from homology"/>
<dbReference type="UniPathway" id="UPA00601">
    <property type="reaction ID" value="UER00295"/>
</dbReference>
<comment type="activity regulation">
    <text evidence="13">Mycophenolic acid (MPA) is a non-competitive inhibitor that prevents formation of the closed enzyme conformation by binding to the same site as the amobile flap. In contrast, mizoribine monophosphate (MZP) is a competitive inhibitor that induces the closed conformation. MPA is a potent inhibitor of mammalian IMPDHs but a poor inhibitor of the bacterial enzymes. MZP is a more potent inhibitor of bacterial IMPDH.</text>
</comment>
<feature type="binding site" description="in other chain" evidence="13 17">
    <location>
        <position position="305"/>
    </location>
    <ligand>
        <name>K(+)</name>
        <dbReference type="ChEBI" id="CHEBI:29103"/>
        <note>ligand shared between two tetrameric partners</note>
    </ligand>
</feature>
<evidence type="ECO:0000313" key="23">
    <source>
        <dbReference type="Proteomes" id="UP000244948"/>
    </source>
</evidence>
<evidence type="ECO:0000256" key="17">
    <source>
        <dbReference type="PIRSR" id="PIRSR000130-4"/>
    </source>
</evidence>
<dbReference type="AlphaFoldDB" id="A0A2U2ALX0"/>
<dbReference type="InterPro" id="IPR015875">
    <property type="entry name" value="IMP_DH/GMP_Rdtase_CS"/>
</dbReference>
<dbReference type="CDD" id="cd04601">
    <property type="entry name" value="CBS_pair_IMPDH"/>
    <property type="match status" value="1"/>
</dbReference>
<evidence type="ECO:0000256" key="3">
    <source>
        <dbReference type="ARBA" id="ARBA00011881"/>
    </source>
</evidence>
<dbReference type="InterPro" id="IPR000644">
    <property type="entry name" value="CBS_dom"/>
</dbReference>
<evidence type="ECO:0000256" key="15">
    <source>
        <dbReference type="PIRSR" id="PIRSR000130-2"/>
    </source>
</evidence>
<feature type="binding site" description="in other chain" evidence="13 17">
    <location>
        <position position="302"/>
    </location>
    <ligand>
        <name>K(+)</name>
        <dbReference type="ChEBI" id="CHEBI:29103"/>
        <note>ligand shared between two tetrameric partners</note>
    </ligand>
</feature>
<dbReference type="GO" id="GO:0003938">
    <property type="term" value="F:IMP dehydrogenase activity"/>
    <property type="evidence" value="ECO:0007669"/>
    <property type="project" value="UniProtKB-UniRule"/>
</dbReference>
<dbReference type="PANTHER" id="PTHR11911">
    <property type="entry name" value="INOSINE-5-MONOPHOSPHATE DEHYDROGENASE RELATED"/>
    <property type="match status" value="1"/>
</dbReference>
<feature type="binding site" evidence="13">
    <location>
        <position position="248"/>
    </location>
    <ligand>
        <name>NAD(+)</name>
        <dbReference type="ChEBI" id="CHEBI:57540"/>
    </ligand>
</feature>
<keyword evidence="8 13" id="KW-0630">Potassium</keyword>
<comment type="catalytic activity">
    <reaction evidence="12 13 20">
        <text>IMP + NAD(+) + H2O = XMP + NADH + H(+)</text>
        <dbReference type="Rhea" id="RHEA:11708"/>
        <dbReference type="ChEBI" id="CHEBI:15377"/>
        <dbReference type="ChEBI" id="CHEBI:15378"/>
        <dbReference type="ChEBI" id="CHEBI:57464"/>
        <dbReference type="ChEBI" id="CHEBI:57540"/>
        <dbReference type="ChEBI" id="CHEBI:57945"/>
        <dbReference type="ChEBI" id="CHEBI:58053"/>
        <dbReference type="EC" id="1.1.1.205"/>
    </reaction>
</comment>
<evidence type="ECO:0000256" key="8">
    <source>
        <dbReference type="ARBA" id="ARBA00022958"/>
    </source>
</evidence>
<dbReference type="FunFam" id="3.20.20.70:FF:000003">
    <property type="entry name" value="GMP reductase"/>
    <property type="match status" value="1"/>
</dbReference>
<dbReference type="HAMAP" id="MF_01964">
    <property type="entry name" value="IMPDH"/>
    <property type="match status" value="1"/>
</dbReference>
<keyword evidence="10 13" id="KW-0520">NAD</keyword>